<dbReference type="OrthoDB" id="86584at2"/>
<gene>
    <name evidence="1" type="ORF">GEAM_1508</name>
</gene>
<dbReference type="PROSITE" id="PS51257">
    <property type="entry name" value="PROKAR_LIPOPROTEIN"/>
    <property type="match status" value="1"/>
</dbReference>
<organism evidence="1 2">
    <name type="scientific">Ewingella americana (strain ATCC 33852 / DSM 4580 / CCUG 14506 / JCM 5911 / LMG 7869 / NCTC 12157 / CDC 1468-78)</name>
    <dbReference type="NCBI Taxonomy" id="910964"/>
    <lineage>
        <taxon>Bacteria</taxon>
        <taxon>Pseudomonadati</taxon>
        <taxon>Pseudomonadota</taxon>
        <taxon>Gammaproteobacteria</taxon>
        <taxon>Enterobacterales</taxon>
        <taxon>Yersiniaceae</taxon>
        <taxon>Ewingella</taxon>
    </lineage>
</organism>
<dbReference type="GeneID" id="78379854"/>
<dbReference type="GO" id="GO:0032259">
    <property type="term" value="P:methylation"/>
    <property type="evidence" value="ECO:0007669"/>
    <property type="project" value="UniProtKB-KW"/>
</dbReference>
<keyword evidence="1" id="KW-0808">Transferase</keyword>
<proteinExistence type="predicted"/>
<dbReference type="Proteomes" id="UP000028640">
    <property type="component" value="Unassembled WGS sequence"/>
</dbReference>
<evidence type="ECO:0000313" key="1">
    <source>
        <dbReference type="EMBL" id="KFC82481.1"/>
    </source>
</evidence>
<dbReference type="RefSeq" id="WP_034790137.1">
    <property type="nucleotide sequence ID" value="NZ_JMPJ01000041.1"/>
</dbReference>
<dbReference type="NCBIfam" id="NF038110">
    <property type="entry name" value="Lys_methyl_FliB"/>
    <property type="match status" value="1"/>
</dbReference>
<dbReference type="AlphaFoldDB" id="A0A085GFI6"/>
<keyword evidence="1" id="KW-0489">Methyltransferase</keyword>
<sequence length="401" mass="45896">MKEILVSQPEYVQNFSCIGSACEDHCCKQWNITLDKTTYNKYLKSEIPGVKNIAIENITKTKKSHSSWALVKLNEQGNCSYLESDNLCKIHKTMGPEALSGTCSLYPRQYVLYKKERIESLSLSCPEATRKVLLTDTALNINNYNVTQTNFNSRPDIGIEGKIINLFCANLLMVPQDRIEQNLYAMTCFLLYAEKQTGTLDDKFAALENVYSALIQQLQNGETFKAMANINSEPFFELALIYGIRGAIDEVKGCRGSAALGKFTDRLNQHFATTHTQQELDANLAKLKQGWDNTALPWLNQRPYILRNYFQYRLYHDRFAIDKSIPVMKQLYMLVVDYFYVKSLLSAYVLEKGELTEQTVVDVMYSYHSYRQHNELAKAQFMAGIDSVKRNDDLSVLQLLV</sequence>
<dbReference type="STRING" id="910964.GEAM_1508"/>
<reference evidence="1 2" key="1">
    <citation type="submission" date="2014-05" db="EMBL/GenBank/DDBJ databases">
        <title>ATOL: Assembling a taxonomically balanced genome-scale reconstruction of the evolutionary history of the Enterobacteriaceae.</title>
        <authorList>
            <person name="Plunkett G.III."/>
            <person name="Neeno-Eckwall E.C."/>
            <person name="Glasner J.D."/>
            <person name="Perna N.T."/>
        </authorList>
    </citation>
    <scope>NUCLEOTIDE SEQUENCE [LARGE SCALE GENOMIC DNA]</scope>
    <source>
        <strain evidence="1 2">ATCC 33852</strain>
    </source>
</reference>
<dbReference type="EMBL" id="JMPJ01000041">
    <property type="protein sequence ID" value="KFC82481.1"/>
    <property type="molecule type" value="Genomic_DNA"/>
</dbReference>
<dbReference type="GO" id="GO:0008168">
    <property type="term" value="F:methyltransferase activity"/>
    <property type="evidence" value="ECO:0007669"/>
    <property type="project" value="UniProtKB-KW"/>
</dbReference>
<evidence type="ECO:0000313" key="2">
    <source>
        <dbReference type="Proteomes" id="UP000028640"/>
    </source>
</evidence>
<protein>
    <submittedName>
        <fullName evidence="1">Lysine-N-methylase</fullName>
        <ecNumber evidence="1">2.1.1.-</ecNumber>
    </submittedName>
</protein>
<accession>A0A085GFI6</accession>
<comment type="caution">
    <text evidence="1">The sequence shown here is derived from an EMBL/GenBank/DDBJ whole genome shotgun (WGS) entry which is preliminary data.</text>
</comment>
<dbReference type="eggNOG" id="COG0727">
    <property type="taxonomic scope" value="Bacteria"/>
</dbReference>
<keyword evidence="2" id="KW-1185">Reference proteome</keyword>
<dbReference type="EC" id="2.1.1.-" evidence="1"/>
<name>A0A085GFI6_EWIA3</name>